<organism evidence="1 2">
    <name type="scientific">Coccomyxa subellipsoidea (strain C-169)</name>
    <name type="common">Green microalga</name>
    <dbReference type="NCBI Taxonomy" id="574566"/>
    <lineage>
        <taxon>Eukaryota</taxon>
        <taxon>Viridiplantae</taxon>
        <taxon>Chlorophyta</taxon>
        <taxon>core chlorophytes</taxon>
        <taxon>Trebouxiophyceae</taxon>
        <taxon>Trebouxiophyceae incertae sedis</taxon>
        <taxon>Coccomyxaceae</taxon>
        <taxon>Coccomyxa</taxon>
        <taxon>Coccomyxa subellipsoidea</taxon>
    </lineage>
</organism>
<dbReference type="AlphaFoldDB" id="I0Z2W6"/>
<proteinExistence type="predicted"/>
<gene>
    <name evidence="1" type="ORF">COCSUDRAFT_32529</name>
</gene>
<sequence>MCHFTPMHVIGSCVCSRRLWETAESANGARVVGVVGAAHVPAIRSMWSEAGTPQFEHLCEAYMTVPQQPRLGFSTTLPTIATGEQCFFLAACASQRGL</sequence>
<dbReference type="GeneID" id="17042986"/>
<accession>I0Z2W6</accession>
<dbReference type="EMBL" id="AGSI01000004">
    <property type="protein sequence ID" value="EIE24985.1"/>
    <property type="molecule type" value="Genomic_DNA"/>
</dbReference>
<protein>
    <submittedName>
        <fullName evidence="1">Uncharacterized protein</fullName>
    </submittedName>
</protein>
<evidence type="ECO:0000313" key="2">
    <source>
        <dbReference type="Proteomes" id="UP000007264"/>
    </source>
</evidence>
<keyword evidence="2" id="KW-1185">Reference proteome</keyword>
<reference evidence="1 2" key="1">
    <citation type="journal article" date="2012" name="Genome Biol.">
        <title>The genome of the polar eukaryotic microalga coccomyxa subellipsoidea reveals traits of cold adaptation.</title>
        <authorList>
            <person name="Blanc G."/>
            <person name="Agarkova I."/>
            <person name="Grimwood J."/>
            <person name="Kuo A."/>
            <person name="Brueggeman A."/>
            <person name="Dunigan D."/>
            <person name="Gurnon J."/>
            <person name="Ladunga I."/>
            <person name="Lindquist E."/>
            <person name="Lucas S."/>
            <person name="Pangilinan J."/>
            <person name="Proschold T."/>
            <person name="Salamov A."/>
            <person name="Schmutz J."/>
            <person name="Weeks D."/>
            <person name="Yamada T."/>
            <person name="Claverie J.M."/>
            <person name="Grigoriev I."/>
            <person name="Van Etten J."/>
            <person name="Lomsadze A."/>
            <person name="Borodovsky M."/>
        </authorList>
    </citation>
    <scope>NUCLEOTIDE SEQUENCE [LARGE SCALE GENOMIC DNA]</scope>
    <source>
        <strain evidence="1 2">C-169</strain>
    </source>
</reference>
<dbReference type="KEGG" id="csl:COCSUDRAFT_32529"/>
<comment type="caution">
    <text evidence="1">The sequence shown here is derived from an EMBL/GenBank/DDBJ whole genome shotgun (WGS) entry which is preliminary data.</text>
</comment>
<name>I0Z2W6_COCSC</name>
<dbReference type="Proteomes" id="UP000007264">
    <property type="component" value="Unassembled WGS sequence"/>
</dbReference>
<dbReference type="OrthoDB" id="510339at2759"/>
<dbReference type="RefSeq" id="XP_005649529.1">
    <property type="nucleotide sequence ID" value="XM_005649472.1"/>
</dbReference>
<evidence type="ECO:0000313" key="1">
    <source>
        <dbReference type="EMBL" id="EIE24985.1"/>
    </source>
</evidence>